<evidence type="ECO:0000313" key="1">
    <source>
        <dbReference type="EnsemblMetazoa" id="ENSAATROPP013104"/>
    </source>
</evidence>
<evidence type="ECO:0000313" key="2">
    <source>
        <dbReference type="Proteomes" id="UP000075880"/>
    </source>
</evidence>
<dbReference type="Proteomes" id="UP000075880">
    <property type="component" value="Unassembled WGS sequence"/>
</dbReference>
<proteinExistence type="predicted"/>
<dbReference type="AlphaFoldDB" id="A0AAG5DQT6"/>
<name>A0AAG5DQT6_ANOAO</name>
<protein>
    <submittedName>
        <fullName evidence="1">Uncharacterized protein</fullName>
    </submittedName>
</protein>
<reference evidence="1" key="1">
    <citation type="submission" date="2024-04" db="UniProtKB">
        <authorList>
            <consortium name="EnsemblMetazoa"/>
        </authorList>
    </citation>
    <scope>IDENTIFICATION</scope>
    <source>
        <strain evidence="1">EBRO</strain>
    </source>
</reference>
<keyword evidence="2" id="KW-1185">Reference proteome</keyword>
<dbReference type="EnsemblMetazoa" id="ENSAATROPT014374">
    <property type="protein sequence ID" value="ENSAATROPP013104"/>
    <property type="gene ID" value="ENSAATROPG011667"/>
</dbReference>
<organism evidence="1 2">
    <name type="scientific">Anopheles atroparvus</name>
    <name type="common">European mosquito</name>
    <dbReference type="NCBI Taxonomy" id="41427"/>
    <lineage>
        <taxon>Eukaryota</taxon>
        <taxon>Metazoa</taxon>
        <taxon>Ecdysozoa</taxon>
        <taxon>Arthropoda</taxon>
        <taxon>Hexapoda</taxon>
        <taxon>Insecta</taxon>
        <taxon>Pterygota</taxon>
        <taxon>Neoptera</taxon>
        <taxon>Endopterygota</taxon>
        <taxon>Diptera</taxon>
        <taxon>Nematocera</taxon>
        <taxon>Culicoidea</taxon>
        <taxon>Culicidae</taxon>
        <taxon>Anophelinae</taxon>
        <taxon>Anopheles</taxon>
    </lineage>
</organism>
<accession>A0AAG5DQT6</accession>
<sequence length="62" mass="7047">NDTSVVHLKGTRRQAVGKCNIVKSVFALRRKRVRVLAEATSKAVCECFLRQAFFARRILIKS</sequence>